<accession>A0A679JT34</accession>
<name>A0A679JT34_VARPD</name>
<gene>
    <name evidence="1" type="ORF">VVAX_06731</name>
</gene>
<dbReference type="EMBL" id="LR743508">
    <property type="protein sequence ID" value="CAA2110492.1"/>
    <property type="molecule type" value="Genomic_DNA"/>
</dbReference>
<proteinExistence type="predicted"/>
<protein>
    <submittedName>
        <fullName evidence="1">Uncharacterized protein</fullName>
    </submittedName>
</protein>
<evidence type="ECO:0000313" key="1">
    <source>
        <dbReference type="EMBL" id="CAA2110492.1"/>
    </source>
</evidence>
<dbReference type="AlphaFoldDB" id="A0A679JT34"/>
<sequence length="33" mass="3581">MRATGLRAHRRLRGVPDGSSLRTGFIVSDDGLI</sequence>
<reference evidence="1" key="1">
    <citation type="submission" date="2019-12" db="EMBL/GenBank/DDBJ databases">
        <authorList>
            <person name="Cremers G."/>
        </authorList>
    </citation>
    <scope>NUCLEOTIDE SEQUENCE</scope>
    <source>
        <strain evidence="1">Vvax</strain>
    </source>
</reference>
<organism evidence="1">
    <name type="scientific">Variovorax paradoxus</name>
    <dbReference type="NCBI Taxonomy" id="34073"/>
    <lineage>
        <taxon>Bacteria</taxon>
        <taxon>Pseudomonadati</taxon>
        <taxon>Pseudomonadota</taxon>
        <taxon>Betaproteobacteria</taxon>
        <taxon>Burkholderiales</taxon>
        <taxon>Comamonadaceae</taxon>
        <taxon>Variovorax</taxon>
    </lineage>
</organism>